<organism evidence="1 2">
    <name type="scientific">Cichlidogyrus casuarinus</name>
    <dbReference type="NCBI Taxonomy" id="1844966"/>
    <lineage>
        <taxon>Eukaryota</taxon>
        <taxon>Metazoa</taxon>
        <taxon>Spiralia</taxon>
        <taxon>Lophotrochozoa</taxon>
        <taxon>Platyhelminthes</taxon>
        <taxon>Monogenea</taxon>
        <taxon>Monopisthocotylea</taxon>
        <taxon>Dactylogyridea</taxon>
        <taxon>Ancyrocephalidae</taxon>
        <taxon>Cichlidogyrus</taxon>
    </lineage>
</organism>
<evidence type="ECO:0000313" key="2">
    <source>
        <dbReference type="Proteomes" id="UP001626550"/>
    </source>
</evidence>
<sequence length="67" mass="7487">MGGSGYEERENRVESTLNRMEQEFFADVETQIPHAPTASSDYSLEDIHARFELAAKKQLGNSATPDL</sequence>
<comment type="caution">
    <text evidence="1">The sequence shown here is derived from an EMBL/GenBank/DDBJ whole genome shotgun (WGS) entry which is preliminary data.</text>
</comment>
<dbReference type="Proteomes" id="UP001626550">
    <property type="component" value="Unassembled WGS sequence"/>
</dbReference>
<reference evidence="1 2" key="1">
    <citation type="submission" date="2024-11" db="EMBL/GenBank/DDBJ databases">
        <title>Adaptive evolution of stress response genes in parasites aligns with host niche diversity.</title>
        <authorList>
            <person name="Hahn C."/>
            <person name="Resl P."/>
        </authorList>
    </citation>
    <scope>NUCLEOTIDE SEQUENCE [LARGE SCALE GENOMIC DNA]</scope>
    <source>
        <strain evidence="1">EGGRZ-B1_66</strain>
        <tissue evidence="1">Body</tissue>
    </source>
</reference>
<gene>
    <name evidence="1" type="ORF">Ciccas_013422</name>
</gene>
<dbReference type="AlphaFoldDB" id="A0ABD2PNP8"/>
<accession>A0ABD2PNP8</accession>
<name>A0ABD2PNP8_9PLAT</name>
<keyword evidence="2" id="KW-1185">Reference proteome</keyword>
<evidence type="ECO:0000313" key="1">
    <source>
        <dbReference type="EMBL" id="KAL3308051.1"/>
    </source>
</evidence>
<proteinExistence type="predicted"/>
<protein>
    <submittedName>
        <fullName evidence="1">Uncharacterized protein</fullName>
    </submittedName>
</protein>
<dbReference type="EMBL" id="JBJKFK010005971">
    <property type="protein sequence ID" value="KAL3308051.1"/>
    <property type="molecule type" value="Genomic_DNA"/>
</dbReference>